<evidence type="ECO:0000256" key="1">
    <source>
        <dbReference type="SAM" id="SignalP"/>
    </source>
</evidence>
<dbReference type="InterPro" id="IPR051599">
    <property type="entry name" value="Cell_Envelope_Assoc"/>
</dbReference>
<dbReference type="InterPro" id="IPR014729">
    <property type="entry name" value="Rossmann-like_a/b/a_fold"/>
</dbReference>
<dbReference type="EMBL" id="DRPZ01000016">
    <property type="protein sequence ID" value="HGY08540.1"/>
    <property type="molecule type" value="Genomic_DNA"/>
</dbReference>
<dbReference type="Pfam" id="PF02698">
    <property type="entry name" value="DUF218"/>
    <property type="match status" value="1"/>
</dbReference>
<feature type="domain" description="DUF218" evidence="2">
    <location>
        <begin position="33"/>
        <end position="159"/>
    </location>
</feature>
<protein>
    <submittedName>
        <fullName evidence="3">YdcF family protein</fullName>
    </submittedName>
</protein>
<proteinExistence type="predicted"/>
<dbReference type="InterPro" id="IPR003848">
    <property type="entry name" value="DUF218"/>
</dbReference>
<dbReference type="Gene3D" id="3.40.50.620">
    <property type="entry name" value="HUPs"/>
    <property type="match status" value="1"/>
</dbReference>
<dbReference type="CDD" id="cd06259">
    <property type="entry name" value="YdcF-like"/>
    <property type="match status" value="1"/>
</dbReference>
<name>A0A7C4ZQF3_9DEIN</name>
<dbReference type="PANTHER" id="PTHR30336:SF20">
    <property type="entry name" value="DUF218 DOMAIN-CONTAINING PROTEIN"/>
    <property type="match status" value="1"/>
</dbReference>
<accession>A0A7C4ZQF3</accession>
<organism evidence="3">
    <name type="scientific">Oceanithermus profundus</name>
    <dbReference type="NCBI Taxonomy" id="187137"/>
    <lineage>
        <taxon>Bacteria</taxon>
        <taxon>Thermotogati</taxon>
        <taxon>Deinococcota</taxon>
        <taxon>Deinococci</taxon>
        <taxon>Thermales</taxon>
        <taxon>Thermaceae</taxon>
        <taxon>Oceanithermus</taxon>
    </lineage>
</organism>
<reference evidence="3" key="1">
    <citation type="journal article" date="2020" name="mSystems">
        <title>Genome- and Community-Level Interaction Insights into Carbon Utilization and Element Cycling Functions of Hydrothermarchaeota in Hydrothermal Sediment.</title>
        <authorList>
            <person name="Zhou Z."/>
            <person name="Liu Y."/>
            <person name="Xu W."/>
            <person name="Pan J."/>
            <person name="Luo Z.H."/>
            <person name="Li M."/>
        </authorList>
    </citation>
    <scope>NUCLEOTIDE SEQUENCE [LARGE SCALE GENOMIC DNA]</scope>
    <source>
        <strain evidence="3">HyVt-570</strain>
    </source>
</reference>
<evidence type="ECO:0000313" key="3">
    <source>
        <dbReference type="EMBL" id="HGY08540.1"/>
    </source>
</evidence>
<comment type="caution">
    <text evidence="3">The sequence shown here is derived from an EMBL/GenBank/DDBJ whole genome shotgun (WGS) entry which is preliminary data.</text>
</comment>
<dbReference type="GO" id="GO:0005886">
    <property type="term" value="C:plasma membrane"/>
    <property type="evidence" value="ECO:0007669"/>
    <property type="project" value="TreeGrafter"/>
</dbReference>
<sequence length="177" mass="19241">MRAWWSWLAGLALLGVLATAGAPQGGAEPSQALVLGAAQYDGTPSPVFRARLDAALELYRSGRVRFVVVAGGRAAGDRFSEGAAGCRYLEARGVPHSALACETESRSTWTNLLRARPLLKSGPVWIVTDEPHLPRALLLARRLGLDARGWPVRGRFSLEYRLRERALYALARLGLTH</sequence>
<keyword evidence="1" id="KW-0732">Signal</keyword>
<dbReference type="AlphaFoldDB" id="A0A7C4ZQF3"/>
<feature type="chain" id="PRO_5028211779" evidence="1">
    <location>
        <begin position="23"/>
        <end position="177"/>
    </location>
</feature>
<gene>
    <name evidence="3" type="ORF">ENK37_00570</name>
</gene>
<dbReference type="Proteomes" id="UP000885759">
    <property type="component" value="Unassembled WGS sequence"/>
</dbReference>
<feature type="signal peptide" evidence="1">
    <location>
        <begin position="1"/>
        <end position="22"/>
    </location>
</feature>
<evidence type="ECO:0000259" key="2">
    <source>
        <dbReference type="Pfam" id="PF02698"/>
    </source>
</evidence>
<dbReference type="PANTHER" id="PTHR30336">
    <property type="entry name" value="INNER MEMBRANE PROTEIN, PROBABLE PERMEASE"/>
    <property type="match status" value="1"/>
</dbReference>